<evidence type="ECO:0000256" key="1">
    <source>
        <dbReference type="ARBA" id="ARBA00004418"/>
    </source>
</evidence>
<dbReference type="NCBIfam" id="NF010412">
    <property type="entry name" value="PRK13838.1"/>
    <property type="match status" value="1"/>
</dbReference>
<evidence type="ECO:0000313" key="7">
    <source>
        <dbReference type="EMBL" id="MBA9021711.1"/>
    </source>
</evidence>
<evidence type="ECO:0000313" key="8">
    <source>
        <dbReference type="Proteomes" id="UP000587524"/>
    </source>
</evidence>
<evidence type="ECO:0000259" key="6">
    <source>
        <dbReference type="Pfam" id="PF10502"/>
    </source>
</evidence>
<gene>
    <name evidence="7" type="ORF">HNQ97_003720</name>
</gene>
<dbReference type="InterPro" id="IPR019533">
    <property type="entry name" value="Peptidase_S26"/>
</dbReference>
<evidence type="ECO:0000256" key="2">
    <source>
        <dbReference type="ARBA" id="ARBA00005849"/>
    </source>
</evidence>
<accession>A0ABR6CAF8</accession>
<reference evidence="7 8" key="1">
    <citation type="submission" date="2020-08" db="EMBL/GenBank/DDBJ databases">
        <title>Genomic Encyclopedia of Type Strains, Phase IV (KMG-IV): sequencing the most valuable type-strain genomes for metagenomic binning, comparative biology and taxonomic classification.</title>
        <authorList>
            <person name="Goeker M."/>
        </authorList>
    </citation>
    <scope>NUCLEOTIDE SEQUENCE [LARGE SCALE GENOMIC DNA]</scope>
    <source>
        <strain evidence="7 8">DSM 17455</strain>
    </source>
</reference>
<keyword evidence="5" id="KW-0184">Conjugation</keyword>
<keyword evidence="8" id="KW-1185">Reference proteome</keyword>
<dbReference type="InterPro" id="IPR036286">
    <property type="entry name" value="LexA/Signal_pep-like_sf"/>
</dbReference>
<dbReference type="Gene3D" id="2.10.109.10">
    <property type="entry name" value="Umud Fragment, subunit A"/>
    <property type="match status" value="1"/>
</dbReference>
<dbReference type="SUPFAM" id="SSF51306">
    <property type="entry name" value="LexA/Signal peptidase"/>
    <property type="match status" value="1"/>
</dbReference>
<evidence type="ECO:0000256" key="5">
    <source>
        <dbReference type="ARBA" id="ARBA00022971"/>
    </source>
</evidence>
<proteinExistence type="inferred from homology"/>
<comment type="subcellular location">
    <subcellularLocation>
        <location evidence="1">Periplasm</location>
    </subcellularLocation>
</comment>
<comment type="caution">
    <text evidence="7">The sequence shown here is derived from an EMBL/GenBank/DDBJ whole genome shotgun (WGS) entry which is preliminary data.</text>
</comment>
<dbReference type="NCBIfam" id="TIGR02771">
    <property type="entry name" value="TraF_Ti"/>
    <property type="match status" value="1"/>
</dbReference>
<name>A0ABR6CAF8_9HYPH</name>
<dbReference type="Proteomes" id="UP000587524">
    <property type="component" value="Unassembled WGS sequence"/>
</dbReference>
<organism evidence="7 8">
    <name type="scientific">Aminobacter ciceronei</name>
    <dbReference type="NCBI Taxonomy" id="150723"/>
    <lineage>
        <taxon>Bacteria</taxon>
        <taxon>Pseudomonadati</taxon>
        <taxon>Pseudomonadota</taxon>
        <taxon>Alphaproteobacteria</taxon>
        <taxon>Hyphomicrobiales</taxon>
        <taxon>Phyllobacteriaceae</taxon>
        <taxon>Aminobacter</taxon>
    </lineage>
</organism>
<keyword evidence="3" id="KW-0732">Signal</keyword>
<keyword evidence="4" id="KW-0574">Periplasm</keyword>
<evidence type="ECO:0000256" key="4">
    <source>
        <dbReference type="ARBA" id="ARBA00022764"/>
    </source>
</evidence>
<comment type="similarity">
    <text evidence="2">Belongs to the peptidase S26C family.</text>
</comment>
<dbReference type="EMBL" id="JACJHZ010000018">
    <property type="protein sequence ID" value="MBA9021711.1"/>
    <property type="molecule type" value="Genomic_DNA"/>
</dbReference>
<dbReference type="RefSeq" id="WP_182574892.1">
    <property type="nucleotide sequence ID" value="NZ_JACJHY010000018.1"/>
</dbReference>
<protein>
    <submittedName>
        <fullName evidence="7">Conjugative transfer signal peptidase TraF</fullName>
    </submittedName>
</protein>
<feature type="domain" description="Peptidase S26" evidence="6">
    <location>
        <begin position="6"/>
        <end position="170"/>
    </location>
</feature>
<evidence type="ECO:0000256" key="3">
    <source>
        <dbReference type="ARBA" id="ARBA00022729"/>
    </source>
</evidence>
<dbReference type="InterPro" id="IPR014139">
    <property type="entry name" value="Peptidase_S26C_TraF"/>
</dbReference>
<dbReference type="Pfam" id="PF10502">
    <property type="entry name" value="Peptidase_S26"/>
    <property type="match status" value="1"/>
</dbReference>
<sequence>MRRRGAIILAITGAAFLSALTAAGWLGGLRINLTPSYPLGLWRIEALQRPVANGDLVFICPPITPAFAAAYARGYVRRGLCPDWFSPLIKTVVAMEGQAVDIGEHVSVDGQPLNHSEMRRADAEGRALDAWSGGVVPTGFLYLHSDFVGSYDSRYFGPIPESGVLGLARPVFTVDP</sequence>